<gene>
    <name evidence="1" type="ORF">ABT57_05760</name>
</gene>
<protein>
    <recommendedName>
        <fullName evidence="3">DUF2861 domain-containing protein</fullName>
    </recommendedName>
</protein>
<evidence type="ECO:0008006" key="3">
    <source>
        <dbReference type="Google" id="ProtNLM"/>
    </source>
</evidence>
<dbReference type="STRING" id="320778.ABT57_05760"/>
<reference evidence="1 2" key="1">
    <citation type="submission" date="2015-05" db="EMBL/GenBank/DDBJ databases">
        <title>Photobacterium galathea sp. nov.</title>
        <authorList>
            <person name="Machado H."/>
            <person name="Gram L."/>
        </authorList>
    </citation>
    <scope>NUCLEOTIDE SEQUENCE [LARGE SCALE GENOMIC DNA]</scope>
    <source>
        <strain evidence="1 2">DSM 22954</strain>
    </source>
</reference>
<organism evidence="1 2">
    <name type="scientific">Photobacterium ganghwense</name>
    <dbReference type="NCBI Taxonomy" id="320778"/>
    <lineage>
        <taxon>Bacteria</taxon>
        <taxon>Pseudomonadati</taxon>
        <taxon>Pseudomonadota</taxon>
        <taxon>Gammaproteobacteria</taxon>
        <taxon>Vibrionales</taxon>
        <taxon>Vibrionaceae</taxon>
        <taxon>Photobacterium</taxon>
    </lineage>
</organism>
<name>A0A0J1HG67_9GAMM</name>
<dbReference type="EMBL" id="LDOU01000006">
    <property type="protein sequence ID" value="KLV10625.1"/>
    <property type="molecule type" value="Genomic_DNA"/>
</dbReference>
<dbReference type="PATRIC" id="fig|320778.3.peg.1243"/>
<proteinExistence type="predicted"/>
<dbReference type="InterPro" id="IPR021290">
    <property type="entry name" value="DUF2861"/>
</dbReference>
<comment type="caution">
    <text evidence="1">The sequence shown here is derived from an EMBL/GenBank/DDBJ whole genome shotgun (WGS) entry which is preliminary data.</text>
</comment>
<keyword evidence="2" id="KW-1185">Reference proteome</keyword>
<accession>A0A0J1HG67</accession>
<dbReference type="Proteomes" id="UP000035909">
    <property type="component" value="Unassembled WGS sequence"/>
</dbReference>
<sequence>MLLLHSALWAPNAYAKWFLSKDIYTVAHQKLLEGNTRESFDAMVQAWQQSPNRDEQTNLNELLQLAITEDCGHSLNATNLPEWITKLVIQREMVQNQTQVLPRLSINGIAKKNVTKIEFTRWPDQAVIAGIPKMDEGNVFSIDAKRLENATSEGLYQLNIQVEGHPEGFKTWVILTQPQSKQRIGWINSKTWRIERNGIPDRVCPAPILSMNVYDLNDTSWTPLWTENVDGKLPTTLPKIDLPEGRYWLSVGIIESRWQGDISVLDIQRITRPVDYPGI</sequence>
<evidence type="ECO:0000313" key="1">
    <source>
        <dbReference type="EMBL" id="KLV10625.1"/>
    </source>
</evidence>
<dbReference type="AlphaFoldDB" id="A0A0J1HG67"/>
<evidence type="ECO:0000313" key="2">
    <source>
        <dbReference type="Proteomes" id="UP000035909"/>
    </source>
</evidence>
<dbReference type="Pfam" id="PF11060">
    <property type="entry name" value="DUF2861"/>
    <property type="match status" value="1"/>
</dbReference>